<evidence type="ECO:0008006" key="11">
    <source>
        <dbReference type="Google" id="ProtNLM"/>
    </source>
</evidence>
<evidence type="ECO:0000256" key="3">
    <source>
        <dbReference type="ARBA" id="ARBA00022692"/>
    </source>
</evidence>
<comment type="subcellular location">
    <subcellularLocation>
        <location evidence="1">Endoplasmic reticulum membrane</location>
        <topology evidence="1">Single-pass membrane protein</topology>
    </subcellularLocation>
</comment>
<accession>A0AAW1R487</accession>
<keyword evidence="6 8" id="KW-0472">Membrane</keyword>
<dbReference type="EMBL" id="JALJOU010000051">
    <property type="protein sequence ID" value="KAK9828384.1"/>
    <property type="molecule type" value="Genomic_DNA"/>
</dbReference>
<dbReference type="Pfam" id="PF06624">
    <property type="entry name" value="RAMP4"/>
    <property type="match status" value="1"/>
</dbReference>
<feature type="transmembrane region" description="Helical" evidence="8">
    <location>
        <begin position="40"/>
        <end position="58"/>
    </location>
</feature>
<evidence type="ECO:0000256" key="8">
    <source>
        <dbReference type="SAM" id="Phobius"/>
    </source>
</evidence>
<keyword evidence="3 8" id="KW-0812">Transmembrane</keyword>
<evidence type="ECO:0000256" key="7">
    <source>
        <dbReference type="SAM" id="MobiDB-lite"/>
    </source>
</evidence>
<dbReference type="Proteomes" id="UP001445335">
    <property type="component" value="Unassembled WGS sequence"/>
</dbReference>
<keyword evidence="10" id="KW-1185">Reference proteome</keyword>
<evidence type="ECO:0000256" key="5">
    <source>
        <dbReference type="ARBA" id="ARBA00022989"/>
    </source>
</evidence>
<comment type="similarity">
    <text evidence="2">Belongs to the RAMP4 family.</text>
</comment>
<evidence type="ECO:0000313" key="10">
    <source>
        <dbReference type="Proteomes" id="UP001445335"/>
    </source>
</evidence>
<dbReference type="PANTHER" id="PTHR15601:SF0">
    <property type="entry name" value="GEO09675P1"/>
    <property type="match status" value="1"/>
</dbReference>
<name>A0AAW1R487_9CHLO</name>
<evidence type="ECO:0000256" key="1">
    <source>
        <dbReference type="ARBA" id="ARBA00004389"/>
    </source>
</evidence>
<sequence>MVTSKRVSNAKSDKYNGNIHKRGKVEMKEKSKSFVSKGPFLLGFFVFVVVGSALLQIVRTATSGTPGL</sequence>
<gene>
    <name evidence="9" type="ORF">WJX81_002483</name>
</gene>
<dbReference type="GO" id="GO:0030968">
    <property type="term" value="P:endoplasmic reticulum unfolded protein response"/>
    <property type="evidence" value="ECO:0007669"/>
    <property type="project" value="TreeGrafter"/>
</dbReference>
<feature type="compositionally biased region" description="Polar residues" evidence="7">
    <location>
        <begin position="1"/>
        <end position="10"/>
    </location>
</feature>
<reference evidence="9 10" key="1">
    <citation type="journal article" date="2024" name="Nat. Commun.">
        <title>Phylogenomics reveals the evolutionary origins of lichenization in chlorophyte algae.</title>
        <authorList>
            <person name="Puginier C."/>
            <person name="Libourel C."/>
            <person name="Otte J."/>
            <person name="Skaloud P."/>
            <person name="Haon M."/>
            <person name="Grisel S."/>
            <person name="Petersen M."/>
            <person name="Berrin J.G."/>
            <person name="Delaux P.M."/>
            <person name="Dal Grande F."/>
            <person name="Keller J."/>
        </authorList>
    </citation>
    <scope>NUCLEOTIDE SEQUENCE [LARGE SCALE GENOMIC DNA]</scope>
    <source>
        <strain evidence="9 10">SAG 245.80</strain>
    </source>
</reference>
<dbReference type="GO" id="GO:0005789">
    <property type="term" value="C:endoplasmic reticulum membrane"/>
    <property type="evidence" value="ECO:0007669"/>
    <property type="project" value="UniProtKB-SubCell"/>
</dbReference>
<comment type="caution">
    <text evidence="9">The sequence shown here is derived from an EMBL/GenBank/DDBJ whole genome shotgun (WGS) entry which is preliminary data.</text>
</comment>
<keyword evidence="5 8" id="KW-1133">Transmembrane helix</keyword>
<evidence type="ECO:0000256" key="4">
    <source>
        <dbReference type="ARBA" id="ARBA00022824"/>
    </source>
</evidence>
<feature type="region of interest" description="Disordered" evidence="7">
    <location>
        <begin position="1"/>
        <end position="20"/>
    </location>
</feature>
<evidence type="ECO:0000313" key="9">
    <source>
        <dbReference type="EMBL" id="KAK9828384.1"/>
    </source>
</evidence>
<protein>
    <recommendedName>
        <fullName evidence="11">Stress-associated endoplasmic reticulum protein</fullName>
    </recommendedName>
</protein>
<organism evidence="9 10">
    <name type="scientific">Elliptochloris bilobata</name>
    <dbReference type="NCBI Taxonomy" id="381761"/>
    <lineage>
        <taxon>Eukaryota</taxon>
        <taxon>Viridiplantae</taxon>
        <taxon>Chlorophyta</taxon>
        <taxon>core chlorophytes</taxon>
        <taxon>Trebouxiophyceae</taxon>
        <taxon>Trebouxiophyceae incertae sedis</taxon>
        <taxon>Elliptochloris clade</taxon>
        <taxon>Elliptochloris</taxon>
    </lineage>
</organism>
<dbReference type="AlphaFoldDB" id="A0AAW1R487"/>
<dbReference type="PANTHER" id="PTHR15601">
    <property type="entry name" value="STRESS ASSOCIATED ENDOPLASMIC RETICULUM PROTEIN SERP1/RAMP4"/>
    <property type="match status" value="1"/>
</dbReference>
<evidence type="ECO:0000256" key="2">
    <source>
        <dbReference type="ARBA" id="ARBA00005500"/>
    </source>
</evidence>
<keyword evidence="4" id="KW-0256">Endoplasmic reticulum</keyword>
<proteinExistence type="inferred from homology"/>
<evidence type="ECO:0000256" key="6">
    <source>
        <dbReference type="ARBA" id="ARBA00023136"/>
    </source>
</evidence>
<dbReference type="InterPro" id="IPR010580">
    <property type="entry name" value="ER_stress-assoc"/>
</dbReference>